<feature type="transmembrane region" description="Helical" evidence="1">
    <location>
        <begin position="231"/>
        <end position="249"/>
    </location>
</feature>
<feature type="transmembrane region" description="Helical" evidence="1">
    <location>
        <begin position="112"/>
        <end position="132"/>
    </location>
</feature>
<sequence>MKASSSTPDLQELTPVFFGLHLVGGQIGLPIVVCIFLLSKDVRRHTTIINFCITWIIYSVAYCLSIYGKFNAPAMPVVAGLAVVFQVWCTFREPWMPSRFDIAPQVIWNIAMIAPPYLVFLAFSLAATYMAIEYPNSISMENGLYCDLDGTMMYNSVPIFCTVVMIFILGFEVAILVTYCRSRLLIKKVCPLAETKMPSLIPWMRVTIFLLYSCFAFGACASKFTNDLSSFPYMIQATLPFGVLLVFGTHKDVVLAWRFWDRKQSGYFDTSTAISSRNTSIERRPSAFSIGASLPGSMVSDGTTVPRGEMESRV</sequence>
<keyword evidence="3" id="KW-1185">Reference proteome</keyword>
<feature type="transmembrane region" description="Helical" evidence="1">
    <location>
        <begin position="47"/>
        <end position="67"/>
    </location>
</feature>
<dbReference type="Proteomes" id="UP000092993">
    <property type="component" value="Unassembled WGS sequence"/>
</dbReference>
<reference evidence="2 3" key="1">
    <citation type="submission" date="2016-03" db="EMBL/GenBank/DDBJ databases">
        <title>Whole genome sequencing of Grifola frondosa 9006-11.</title>
        <authorList>
            <person name="Min B."/>
            <person name="Park H."/>
            <person name="Kim J.-G."/>
            <person name="Cho H."/>
            <person name="Oh Y.-L."/>
            <person name="Kong W.-S."/>
            <person name="Choi I.-G."/>
        </authorList>
    </citation>
    <scope>NUCLEOTIDE SEQUENCE [LARGE SCALE GENOMIC DNA]</scope>
    <source>
        <strain evidence="2 3">9006-11</strain>
    </source>
</reference>
<keyword evidence="1" id="KW-0812">Transmembrane</keyword>
<comment type="caution">
    <text evidence="2">The sequence shown here is derived from an EMBL/GenBank/DDBJ whole genome shotgun (WGS) entry which is preliminary data.</text>
</comment>
<name>A0A1C7MRF5_GRIFR</name>
<proteinExistence type="predicted"/>
<evidence type="ECO:0000313" key="2">
    <source>
        <dbReference type="EMBL" id="OBZ79461.1"/>
    </source>
</evidence>
<keyword evidence="1" id="KW-1133">Transmembrane helix</keyword>
<dbReference type="STRING" id="5627.A0A1C7MRF5"/>
<dbReference type="AlphaFoldDB" id="A0A1C7MRF5"/>
<keyword evidence="1" id="KW-0472">Membrane</keyword>
<dbReference type="OrthoDB" id="3046318at2759"/>
<feature type="transmembrane region" description="Helical" evidence="1">
    <location>
        <begin position="16"/>
        <end position="38"/>
    </location>
</feature>
<evidence type="ECO:0000313" key="3">
    <source>
        <dbReference type="Proteomes" id="UP000092993"/>
    </source>
</evidence>
<dbReference type="OMA" id="TWIIYSV"/>
<feature type="transmembrane region" description="Helical" evidence="1">
    <location>
        <begin position="152"/>
        <end position="179"/>
    </location>
</feature>
<gene>
    <name evidence="2" type="ORF">A0H81_01208</name>
</gene>
<dbReference type="EMBL" id="LUGG01000001">
    <property type="protein sequence ID" value="OBZ79461.1"/>
    <property type="molecule type" value="Genomic_DNA"/>
</dbReference>
<evidence type="ECO:0000256" key="1">
    <source>
        <dbReference type="SAM" id="Phobius"/>
    </source>
</evidence>
<protein>
    <submittedName>
        <fullName evidence="2">Uncharacterized protein</fullName>
    </submittedName>
</protein>
<organism evidence="2 3">
    <name type="scientific">Grifola frondosa</name>
    <name type="common">Maitake</name>
    <name type="synonym">Polyporus frondosus</name>
    <dbReference type="NCBI Taxonomy" id="5627"/>
    <lineage>
        <taxon>Eukaryota</taxon>
        <taxon>Fungi</taxon>
        <taxon>Dikarya</taxon>
        <taxon>Basidiomycota</taxon>
        <taxon>Agaricomycotina</taxon>
        <taxon>Agaricomycetes</taxon>
        <taxon>Polyporales</taxon>
        <taxon>Grifolaceae</taxon>
        <taxon>Grifola</taxon>
    </lineage>
</organism>
<feature type="transmembrane region" description="Helical" evidence="1">
    <location>
        <begin position="200"/>
        <end position="219"/>
    </location>
</feature>
<feature type="transmembrane region" description="Helical" evidence="1">
    <location>
        <begin position="73"/>
        <end position="91"/>
    </location>
</feature>
<accession>A0A1C7MRF5</accession>